<reference evidence="7 8" key="1">
    <citation type="journal article" date="2012" name="J. Bacteriol.">
        <title>Genome sequence of a novel nicotine-degrading strain, Pseudomonas geniculata N1.</title>
        <authorList>
            <person name="Tang H."/>
            <person name="Yu H."/>
            <person name="Tai C."/>
            <person name="Huang K."/>
            <person name="Liu Y."/>
            <person name="Wang L."/>
            <person name="Yao Y."/>
            <person name="Wu G."/>
            <person name="Xu P."/>
        </authorList>
    </citation>
    <scope>NUCLEOTIDE SEQUENCE [LARGE SCALE GENOMIC DNA]</scope>
    <source>
        <strain evidence="7 8">N1</strain>
    </source>
</reference>
<evidence type="ECO:0000313" key="8">
    <source>
        <dbReference type="Proteomes" id="UP000036890"/>
    </source>
</evidence>
<accession>A0A0L8ABC3</accession>
<name>A0A0L8ABC3_9GAMM</name>
<evidence type="ECO:0000256" key="3">
    <source>
        <dbReference type="ARBA" id="ARBA00023004"/>
    </source>
</evidence>
<dbReference type="PROSITE" id="PS51007">
    <property type="entry name" value="CYTC"/>
    <property type="match status" value="2"/>
</dbReference>
<keyword evidence="1 4" id="KW-0349">Heme</keyword>
<dbReference type="PANTHER" id="PTHR35008">
    <property type="entry name" value="BLL4482 PROTEIN-RELATED"/>
    <property type="match status" value="1"/>
</dbReference>
<feature type="domain" description="Cytochrome c" evidence="6">
    <location>
        <begin position="193"/>
        <end position="286"/>
    </location>
</feature>
<sequence>MKRSRTRSRLLIGSAISLVVLAGAGTLAYRHLYPDLDAAVASTIDILDAQGKVVGHYRAPSAEEIAGLGNAESVMLGRRILNETARLLPDNVGNDLNCNSCHMAEGKRPFGNHYFNTGGGAYPRYMPRPGKMIGLTERINGCLQRSMNGKPLPKDAPQMRAMLDYMAWLSSPVPGGAKVDAPSEGPIDSTLTPDPIRGQALYAVQCAACHGDSGEGRRDASGDIAFPPLWGDHSFNIGAGMARLYKAAGFVKHNMPPAVTREPPLGQQVMPDQDAVDIAGYFINQPRPDFANKGKDWPRDPKPKDARY</sequence>
<evidence type="ECO:0000313" key="7">
    <source>
        <dbReference type="EMBL" id="KOE99531.1"/>
    </source>
</evidence>
<dbReference type="GO" id="GO:0009055">
    <property type="term" value="F:electron transfer activity"/>
    <property type="evidence" value="ECO:0007669"/>
    <property type="project" value="InterPro"/>
</dbReference>
<organism evidence="7 8">
    <name type="scientific">Stenotrophomonas geniculata N1</name>
    <dbReference type="NCBI Taxonomy" id="1167641"/>
    <lineage>
        <taxon>Bacteria</taxon>
        <taxon>Pseudomonadati</taxon>
        <taxon>Pseudomonadota</taxon>
        <taxon>Gammaproteobacteria</taxon>
        <taxon>Lysobacterales</taxon>
        <taxon>Lysobacteraceae</taxon>
        <taxon>Stenotrophomonas</taxon>
    </lineage>
</organism>
<dbReference type="InterPro" id="IPR051459">
    <property type="entry name" value="Cytochrome_c-type_DH"/>
</dbReference>
<dbReference type="Pfam" id="PF13442">
    <property type="entry name" value="Cytochrome_CBB3"/>
    <property type="match status" value="1"/>
</dbReference>
<dbReference type="PANTHER" id="PTHR35008:SF4">
    <property type="entry name" value="BLL4482 PROTEIN"/>
    <property type="match status" value="1"/>
</dbReference>
<feature type="domain" description="Cytochrome c" evidence="6">
    <location>
        <begin position="72"/>
        <end position="173"/>
    </location>
</feature>
<evidence type="ECO:0000259" key="6">
    <source>
        <dbReference type="PROSITE" id="PS51007"/>
    </source>
</evidence>
<evidence type="ECO:0000256" key="2">
    <source>
        <dbReference type="ARBA" id="ARBA00022723"/>
    </source>
</evidence>
<dbReference type="OrthoDB" id="8215804at2"/>
<dbReference type="EMBL" id="AJLO02000019">
    <property type="protein sequence ID" value="KOE99531.1"/>
    <property type="molecule type" value="Genomic_DNA"/>
</dbReference>
<evidence type="ECO:0000256" key="4">
    <source>
        <dbReference type="PROSITE-ProRule" id="PRU00433"/>
    </source>
</evidence>
<dbReference type="Pfam" id="PF21342">
    <property type="entry name" value="SoxA-TsdA_cyt-c"/>
    <property type="match status" value="1"/>
</dbReference>
<dbReference type="InterPro" id="IPR009056">
    <property type="entry name" value="Cyt_c-like_dom"/>
</dbReference>
<dbReference type="AlphaFoldDB" id="A0A0L8ABC3"/>
<dbReference type="Proteomes" id="UP000036890">
    <property type="component" value="Unassembled WGS sequence"/>
</dbReference>
<dbReference type="Gene3D" id="1.10.760.10">
    <property type="entry name" value="Cytochrome c-like domain"/>
    <property type="match status" value="2"/>
</dbReference>
<gene>
    <name evidence="7" type="ORF">W7K_09280</name>
</gene>
<dbReference type="GO" id="GO:0046872">
    <property type="term" value="F:metal ion binding"/>
    <property type="evidence" value="ECO:0007669"/>
    <property type="project" value="UniProtKB-KW"/>
</dbReference>
<feature type="region of interest" description="Disordered" evidence="5">
    <location>
        <begin position="285"/>
        <end position="308"/>
    </location>
</feature>
<proteinExistence type="predicted"/>
<dbReference type="RefSeq" id="WP_010484272.1">
    <property type="nucleotide sequence ID" value="NZ_AJLO02000019.1"/>
</dbReference>
<dbReference type="SUPFAM" id="SSF46626">
    <property type="entry name" value="Cytochrome c"/>
    <property type="match status" value="2"/>
</dbReference>
<dbReference type="GO" id="GO:0020037">
    <property type="term" value="F:heme binding"/>
    <property type="evidence" value="ECO:0007669"/>
    <property type="project" value="InterPro"/>
</dbReference>
<protein>
    <submittedName>
        <fullName evidence="7">Cytochrome C</fullName>
    </submittedName>
</protein>
<keyword evidence="2 4" id="KW-0479">Metal-binding</keyword>
<comment type="caution">
    <text evidence="7">The sequence shown here is derived from an EMBL/GenBank/DDBJ whole genome shotgun (WGS) entry which is preliminary data.</text>
</comment>
<feature type="compositionally biased region" description="Basic and acidic residues" evidence="5">
    <location>
        <begin position="290"/>
        <end position="308"/>
    </location>
</feature>
<evidence type="ECO:0000256" key="5">
    <source>
        <dbReference type="SAM" id="MobiDB-lite"/>
    </source>
</evidence>
<evidence type="ECO:0000256" key="1">
    <source>
        <dbReference type="ARBA" id="ARBA00022617"/>
    </source>
</evidence>
<dbReference type="InterPro" id="IPR036909">
    <property type="entry name" value="Cyt_c-like_dom_sf"/>
</dbReference>
<keyword evidence="3 4" id="KW-0408">Iron</keyword>